<sequence length="212" mass="22660">MSWLSAFKLRMNTLAIVLIPVCIAIDWAGHAIATTLKLPLFLDSIGTVLGGLLAGPWVGGLAGLITNLISSGTVDPIAAPYSVISLLIGFAAGIAGFYSWQKRRGGWVALYLLIFLVASVGSTPLNIALYHGQSGVWFGDAIYAGMVKSGFPTLLAAYVDEAAGDLPDKLITVLVALLIYQGLPRRFRSLFALYRRRETEPEPLASPTPLSR</sequence>
<dbReference type="GO" id="GO:0000155">
    <property type="term" value="F:phosphorelay sensor kinase activity"/>
    <property type="evidence" value="ECO:0007669"/>
    <property type="project" value="InterPro"/>
</dbReference>
<dbReference type="GO" id="GO:0071555">
    <property type="term" value="P:cell wall organization"/>
    <property type="evidence" value="ECO:0007669"/>
    <property type="project" value="InterPro"/>
</dbReference>
<dbReference type="Proteomes" id="UP000612893">
    <property type="component" value="Unassembled WGS sequence"/>
</dbReference>
<keyword evidence="3" id="KW-1185">Reference proteome</keyword>
<protein>
    <submittedName>
        <fullName evidence="2">ECF transporter S component</fullName>
    </submittedName>
</protein>
<evidence type="ECO:0000256" key="1">
    <source>
        <dbReference type="SAM" id="Phobius"/>
    </source>
</evidence>
<dbReference type="Gene3D" id="1.10.1760.20">
    <property type="match status" value="1"/>
</dbReference>
<comment type="caution">
    <text evidence="2">The sequence shown here is derived from an EMBL/GenBank/DDBJ whole genome shotgun (WGS) entry which is preliminary data.</text>
</comment>
<dbReference type="RefSeq" id="WP_338199223.1">
    <property type="nucleotide sequence ID" value="NZ_JAEKNR010000041.1"/>
</dbReference>
<evidence type="ECO:0000313" key="2">
    <source>
        <dbReference type="EMBL" id="MBJ7597188.1"/>
    </source>
</evidence>
<reference evidence="2" key="1">
    <citation type="submission" date="2020-10" db="EMBL/GenBank/DDBJ databases">
        <title>Ca. Dormibacterota MAGs.</title>
        <authorList>
            <person name="Montgomery K."/>
        </authorList>
    </citation>
    <scope>NUCLEOTIDE SEQUENCE [LARGE SCALE GENOMIC DNA]</scope>
    <source>
        <strain evidence="2">SC8812_S17_10</strain>
    </source>
</reference>
<keyword evidence="1" id="KW-1133">Transmembrane helix</keyword>
<evidence type="ECO:0000313" key="3">
    <source>
        <dbReference type="Proteomes" id="UP000612893"/>
    </source>
</evidence>
<name>A0A934K7Q7_9BACT</name>
<accession>A0A934K7Q7</accession>
<proteinExistence type="predicted"/>
<organism evidence="2 3">
    <name type="scientific">Candidatus Nephthysia bennettiae</name>
    <dbReference type="NCBI Taxonomy" id="3127016"/>
    <lineage>
        <taxon>Bacteria</taxon>
        <taxon>Bacillati</taxon>
        <taxon>Candidatus Dormiibacterota</taxon>
        <taxon>Candidatus Dormibacteria</taxon>
        <taxon>Candidatus Dormibacterales</taxon>
        <taxon>Candidatus Dormibacteraceae</taxon>
        <taxon>Candidatus Nephthysia</taxon>
    </lineage>
</organism>
<dbReference type="GO" id="GO:0005886">
    <property type="term" value="C:plasma membrane"/>
    <property type="evidence" value="ECO:0007669"/>
    <property type="project" value="UniProtKB-SubCell"/>
</dbReference>
<feature type="transmembrane region" description="Helical" evidence="1">
    <location>
        <begin position="81"/>
        <end position="100"/>
    </location>
</feature>
<gene>
    <name evidence="2" type="ORF">JF922_03760</name>
</gene>
<dbReference type="AlphaFoldDB" id="A0A934K7Q7"/>
<dbReference type="EMBL" id="JAEKNR010000041">
    <property type="protein sequence ID" value="MBJ7597188.1"/>
    <property type="molecule type" value="Genomic_DNA"/>
</dbReference>
<keyword evidence="1" id="KW-0472">Membrane</keyword>
<feature type="transmembrane region" description="Helical" evidence="1">
    <location>
        <begin position="49"/>
        <end position="69"/>
    </location>
</feature>
<feature type="transmembrane region" description="Helical" evidence="1">
    <location>
        <begin position="106"/>
        <end position="129"/>
    </location>
</feature>
<keyword evidence="1" id="KW-0812">Transmembrane</keyword>